<proteinExistence type="inferred from homology"/>
<accession>A0A1Q5PRQ2</accession>
<keyword evidence="5" id="KW-0067">ATP-binding</keyword>
<dbReference type="PANTHER" id="PTHR43085:SF1">
    <property type="entry name" value="PSEUDOURIDINE KINASE-RELATED"/>
    <property type="match status" value="1"/>
</dbReference>
<dbReference type="PROSITE" id="PS00584">
    <property type="entry name" value="PFKB_KINASES_2"/>
    <property type="match status" value="1"/>
</dbReference>
<evidence type="ECO:0000256" key="4">
    <source>
        <dbReference type="ARBA" id="ARBA00022777"/>
    </source>
</evidence>
<dbReference type="InterPro" id="IPR011611">
    <property type="entry name" value="PfkB_dom"/>
</dbReference>
<evidence type="ECO:0000256" key="2">
    <source>
        <dbReference type="ARBA" id="ARBA00022679"/>
    </source>
</evidence>
<evidence type="ECO:0000256" key="5">
    <source>
        <dbReference type="ARBA" id="ARBA00022840"/>
    </source>
</evidence>
<evidence type="ECO:0000313" key="7">
    <source>
        <dbReference type="EMBL" id="OKL50251.1"/>
    </source>
</evidence>
<dbReference type="InterPro" id="IPR029056">
    <property type="entry name" value="Ribokinase-like"/>
</dbReference>
<comment type="similarity">
    <text evidence="1">Belongs to the carbohydrate kinase PfkB family.</text>
</comment>
<keyword evidence="4" id="KW-0418">Kinase</keyword>
<name>A0A1Q5PRQ2_9ACTO</name>
<sequence length="313" mass="33518">MTVLVLGEALIDRFHNATGVQDVPGGSAANVALGVARLGVESTLGTWVAEDSAGRQLTDHLADSAVRLAPGSTDAPVTSIADIQLSPKGDAQYEFTIQWAPPVFALDAEVLALHTGSIAAVMEPGAESVRTLVEAAKSQAVITFDPNARPAIMDQIPDSQRLLREASYQADLIKVSDEDCAWLTGLERSHFQPSQEHPELVDDWFAHGVSLVVITAGKAGLVAYLPDGTKILQESKPRRVVDTVGAGDSVMAALLVQLVEQRISPDFSVSKRRLVFSPHQVKEMLHYASTVAALTCERAGADLPTREQVQERL</sequence>
<dbReference type="Pfam" id="PF00294">
    <property type="entry name" value="PfkB"/>
    <property type="match status" value="1"/>
</dbReference>
<dbReference type="SUPFAM" id="SSF53613">
    <property type="entry name" value="Ribokinase-like"/>
    <property type="match status" value="1"/>
</dbReference>
<keyword evidence="3" id="KW-0547">Nucleotide-binding</keyword>
<dbReference type="STRING" id="156892.BM477_02340"/>
<dbReference type="PANTHER" id="PTHR43085">
    <property type="entry name" value="HEXOKINASE FAMILY MEMBER"/>
    <property type="match status" value="1"/>
</dbReference>
<dbReference type="Proteomes" id="UP000186465">
    <property type="component" value="Unassembled WGS sequence"/>
</dbReference>
<protein>
    <recommendedName>
        <fullName evidence="6">Carbohydrate kinase PfkB domain-containing protein</fullName>
    </recommendedName>
</protein>
<comment type="caution">
    <text evidence="7">The sequence shown here is derived from an EMBL/GenBank/DDBJ whole genome shotgun (WGS) entry which is preliminary data.</text>
</comment>
<dbReference type="AlphaFoldDB" id="A0A1Q5PRQ2"/>
<organism evidence="7 8">
    <name type="scientific">Boudabousia marimammalium</name>
    <dbReference type="NCBI Taxonomy" id="156892"/>
    <lineage>
        <taxon>Bacteria</taxon>
        <taxon>Bacillati</taxon>
        <taxon>Actinomycetota</taxon>
        <taxon>Actinomycetes</taxon>
        <taxon>Actinomycetales</taxon>
        <taxon>Actinomycetaceae</taxon>
        <taxon>Boudabousia</taxon>
    </lineage>
</organism>
<feature type="domain" description="Carbohydrate kinase PfkB" evidence="6">
    <location>
        <begin position="4"/>
        <end position="304"/>
    </location>
</feature>
<evidence type="ECO:0000259" key="6">
    <source>
        <dbReference type="Pfam" id="PF00294"/>
    </source>
</evidence>
<dbReference type="GO" id="GO:0005524">
    <property type="term" value="F:ATP binding"/>
    <property type="evidence" value="ECO:0007669"/>
    <property type="project" value="UniProtKB-KW"/>
</dbReference>
<dbReference type="CDD" id="cd01167">
    <property type="entry name" value="bac_FRK"/>
    <property type="match status" value="1"/>
</dbReference>
<evidence type="ECO:0000256" key="3">
    <source>
        <dbReference type="ARBA" id="ARBA00022741"/>
    </source>
</evidence>
<reference evidence="8" key="1">
    <citation type="submission" date="2016-11" db="EMBL/GenBank/DDBJ databases">
        <title>Actinomyces gypaetusis sp. nov. isolated from Gypaetus barbatus in Qinghai Tibet Plateau China.</title>
        <authorList>
            <person name="Meng X."/>
        </authorList>
    </citation>
    <scope>NUCLEOTIDE SEQUENCE [LARGE SCALE GENOMIC DNA]</scope>
    <source>
        <strain evidence="8">DSM 15383</strain>
    </source>
</reference>
<keyword evidence="2" id="KW-0808">Transferase</keyword>
<gene>
    <name evidence="7" type="ORF">BM477_02340</name>
</gene>
<evidence type="ECO:0000313" key="8">
    <source>
        <dbReference type="Proteomes" id="UP000186465"/>
    </source>
</evidence>
<dbReference type="OrthoDB" id="9795789at2"/>
<dbReference type="RefSeq" id="WP_075361076.1">
    <property type="nucleotide sequence ID" value="NZ_MPDM01000002.1"/>
</dbReference>
<dbReference type="EMBL" id="MPDM01000002">
    <property type="protein sequence ID" value="OKL50251.1"/>
    <property type="molecule type" value="Genomic_DNA"/>
</dbReference>
<evidence type="ECO:0000256" key="1">
    <source>
        <dbReference type="ARBA" id="ARBA00010688"/>
    </source>
</evidence>
<keyword evidence="8" id="KW-1185">Reference proteome</keyword>
<dbReference type="InterPro" id="IPR050306">
    <property type="entry name" value="PfkB_Carbo_kinase"/>
</dbReference>
<dbReference type="GO" id="GO:0016301">
    <property type="term" value="F:kinase activity"/>
    <property type="evidence" value="ECO:0007669"/>
    <property type="project" value="UniProtKB-KW"/>
</dbReference>
<dbReference type="Gene3D" id="3.40.1190.20">
    <property type="match status" value="1"/>
</dbReference>
<dbReference type="InterPro" id="IPR002173">
    <property type="entry name" value="Carboh/pur_kinase_PfkB_CS"/>
</dbReference>